<dbReference type="EMBL" id="ADAS02000055">
    <property type="protein sequence ID" value="OAV93090.1"/>
    <property type="molecule type" value="Genomic_DNA"/>
</dbReference>
<evidence type="ECO:0000313" key="2">
    <source>
        <dbReference type="EnsemblFungi" id="PTTG_27429-t43_1-p1"/>
    </source>
</evidence>
<sequence>MNLVELLNFMDDDDDFVAYHTFDRIISGERDEPRRGGGSTVGQQTINCERRKGELQLHKDYFSDNPSYPEEIFRQRFRMHQSLFVQMINEVVAYN</sequence>
<organism evidence="1">
    <name type="scientific">Puccinia triticina (isolate 1-1 / race 1 (BBBD))</name>
    <name type="common">Brown leaf rust fungus</name>
    <dbReference type="NCBI Taxonomy" id="630390"/>
    <lineage>
        <taxon>Eukaryota</taxon>
        <taxon>Fungi</taxon>
        <taxon>Dikarya</taxon>
        <taxon>Basidiomycota</taxon>
        <taxon>Pucciniomycotina</taxon>
        <taxon>Pucciniomycetes</taxon>
        <taxon>Pucciniales</taxon>
        <taxon>Pucciniaceae</taxon>
        <taxon>Puccinia</taxon>
    </lineage>
</organism>
<reference evidence="2" key="4">
    <citation type="submission" date="2025-05" db="UniProtKB">
        <authorList>
            <consortium name="EnsemblFungi"/>
        </authorList>
    </citation>
    <scope>IDENTIFICATION</scope>
    <source>
        <strain evidence="2">isolate 1-1 / race 1 (BBBD)</strain>
    </source>
</reference>
<gene>
    <name evidence="1" type="ORF">PTTG_27429</name>
</gene>
<accession>A0A180GKA3</accession>
<reference evidence="1" key="2">
    <citation type="submission" date="2016-05" db="EMBL/GenBank/DDBJ databases">
        <title>Comparative analysis highlights variable genome content of wheat rusts and divergence of the mating loci.</title>
        <authorList>
            <person name="Cuomo C.A."/>
            <person name="Bakkeren G."/>
            <person name="Szabo L."/>
            <person name="Khalil H."/>
            <person name="Joly D."/>
            <person name="Goldberg J."/>
            <person name="Young S."/>
            <person name="Zeng Q."/>
            <person name="Fellers J."/>
        </authorList>
    </citation>
    <scope>NUCLEOTIDE SEQUENCE [LARGE SCALE GENOMIC DNA]</scope>
    <source>
        <strain evidence="1">1-1 BBBD Race 1</strain>
    </source>
</reference>
<dbReference type="Proteomes" id="UP000005240">
    <property type="component" value="Unassembled WGS sequence"/>
</dbReference>
<dbReference type="OrthoDB" id="124998at2759"/>
<reference evidence="1" key="1">
    <citation type="submission" date="2009-11" db="EMBL/GenBank/DDBJ databases">
        <authorList>
            <consortium name="The Broad Institute Genome Sequencing Platform"/>
            <person name="Ward D."/>
            <person name="Feldgarden M."/>
            <person name="Earl A."/>
            <person name="Young S.K."/>
            <person name="Zeng Q."/>
            <person name="Koehrsen M."/>
            <person name="Alvarado L."/>
            <person name="Berlin A."/>
            <person name="Bochicchio J."/>
            <person name="Borenstein D."/>
            <person name="Chapman S.B."/>
            <person name="Chen Z."/>
            <person name="Engels R."/>
            <person name="Freedman E."/>
            <person name="Gellesch M."/>
            <person name="Goldberg J."/>
            <person name="Griggs A."/>
            <person name="Gujja S."/>
            <person name="Heilman E."/>
            <person name="Heiman D."/>
            <person name="Hepburn T."/>
            <person name="Howarth C."/>
            <person name="Jen D."/>
            <person name="Larson L."/>
            <person name="Lewis B."/>
            <person name="Mehta T."/>
            <person name="Park D."/>
            <person name="Pearson M."/>
            <person name="Roberts A."/>
            <person name="Saif S."/>
            <person name="Shea T."/>
            <person name="Shenoy N."/>
            <person name="Sisk P."/>
            <person name="Stolte C."/>
            <person name="Sykes S."/>
            <person name="Thomson T."/>
            <person name="Walk T."/>
            <person name="White J."/>
            <person name="Yandava C."/>
            <person name="Izard J."/>
            <person name="Baranova O.V."/>
            <person name="Blanton J.M."/>
            <person name="Tanner A.C."/>
            <person name="Dewhirst F.E."/>
            <person name="Haas B."/>
            <person name="Nusbaum C."/>
            <person name="Birren B."/>
        </authorList>
    </citation>
    <scope>NUCLEOTIDE SEQUENCE [LARGE SCALE GENOMIC DNA]</scope>
    <source>
        <strain evidence="1">1-1 BBBD Race 1</strain>
    </source>
</reference>
<dbReference type="AlphaFoldDB" id="A0A180GKA3"/>
<dbReference type="PANTHER" id="PTHR47150">
    <property type="entry name" value="OS12G0169200 PROTEIN"/>
    <property type="match status" value="1"/>
</dbReference>
<keyword evidence="3" id="KW-1185">Reference proteome</keyword>
<evidence type="ECO:0000313" key="3">
    <source>
        <dbReference type="Proteomes" id="UP000005240"/>
    </source>
</evidence>
<dbReference type="EnsemblFungi" id="PTTG_27429-t43_1">
    <property type="protein sequence ID" value="PTTG_27429-t43_1-p1"/>
    <property type="gene ID" value="PTTG_27429"/>
</dbReference>
<protein>
    <submittedName>
        <fullName evidence="1 2">Uncharacterized protein</fullName>
    </submittedName>
</protein>
<proteinExistence type="predicted"/>
<dbReference type="PANTHER" id="PTHR47150:SF5">
    <property type="entry name" value="OS07G0546750 PROTEIN"/>
    <property type="match status" value="1"/>
</dbReference>
<evidence type="ECO:0000313" key="1">
    <source>
        <dbReference type="EMBL" id="OAV93090.1"/>
    </source>
</evidence>
<name>A0A180GKA3_PUCT1</name>
<dbReference type="VEuPathDB" id="FungiDB:PTTG_27429"/>
<reference evidence="2 3" key="3">
    <citation type="journal article" date="2017" name="G3 (Bethesda)">
        <title>Comparative analysis highlights variable genome content of wheat rusts and divergence of the mating loci.</title>
        <authorList>
            <person name="Cuomo C.A."/>
            <person name="Bakkeren G."/>
            <person name="Khalil H.B."/>
            <person name="Panwar V."/>
            <person name="Joly D."/>
            <person name="Linning R."/>
            <person name="Sakthikumar S."/>
            <person name="Song X."/>
            <person name="Adiconis X."/>
            <person name="Fan L."/>
            <person name="Goldberg J.M."/>
            <person name="Levin J.Z."/>
            <person name="Young S."/>
            <person name="Zeng Q."/>
            <person name="Anikster Y."/>
            <person name="Bruce M."/>
            <person name="Wang M."/>
            <person name="Yin C."/>
            <person name="McCallum B."/>
            <person name="Szabo L.J."/>
            <person name="Hulbert S."/>
            <person name="Chen X."/>
            <person name="Fellers J.P."/>
        </authorList>
    </citation>
    <scope>NUCLEOTIDE SEQUENCE</scope>
    <source>
        <strain evidence="2">isolate 1-1 / race 1 (BBBD)</strain>
        <strain evidence="3">Isolate 1-1 / race 1 (BBBD)</strain>
    </source>
</reference>